<dbReference type="GO" id="GO:0015979">
    <property type="term" value="P:photosynthesis"/>
    <property type="evidence" value="ECO:0007669"/>
    <property type="project" value="UniProtKB-KW"/>
</dbReference>
<feature type="binding site" evidence="13">
    <location>
        <position position="154"/>
    </location>
    <ligand>
        <name>(2R,3E)-phycocyanobilin</name>
        <dbReference type="ChEBI" id="CHEBI:85275"/>
        <label>1</label>
    </ligand>
</feature>
<feature type="binding site" evidence="13">
    <location>
        <position position="73"/>
    </location>
    <ligand>
        <name>(2R,3E)-phycocyanobilin</name>
        <dbReference type="ChEBI" id="CHEBI:85275"/>
        <label>1</label>
    </ligand>
</feature>
<evidence type="ECO:0000256" key="15">
    <source>
        <dbReference type="RuleBase" id="RU004438"/>
    </source>
</evidence>
<dbReference type="InterPro" id="IPR009050">
    <property type="entry name" value="Globin-like_sf"/>
</dbReference>
<dbReference type="InterPro" id="IPR006247">
    <property type="entry name" value="Phycocyanin_b"/>
</dbReference>
<dbReference type="PANTHER" id="PTHR34011:SF7">
    <property type="entry name" value="C-PHYCOCYANIN BETA SUBUNIT"/>
    <property type="match status" value="1"/>
</dbReference>
<evidence type="ECO:0000313" key="17">
    <source>
        <dbReference type="Proteomes" id="UP001328733"/>
    </source>
</evidence>
<dbReference type="InterPro" id="IPR012128">
    <property type="entry name" value="Phycobilisome_asu/bsu"/>
</dbReference>
<evidence type="ECO:0000256" key="3">
    <source>
        <dbReference type="ARBA" id="ARBA00022448"/>
    </source>
</evidence>
<dbReference type="Pfam" id="PF00502">
    <property type="entry name" value="Phycobilisome"/>
    <property type="match status" value="1"/>
</dbReference>
<feature type="binding site" evidence="13">
    <location>
        <position position="83"/>
    </location>
    <ligand>
        <name>(2R,3E)-phycocyanobilin</name>
        <dbReference type="ChEBI" id="CHEBI:85275"/>
        <label>1</label>
    </ligand>
</feature>
<evidence type="ECO:0000256" key="9">
    <source>
        <dbReference type="ARBA" id="ARBA00022991"/>
    </source>
</evidence>
<dbReference type="PIRSF" id="PIRSF000081">
    <property type="entry name" value="Phycocyanin"/>
    <property type="match status" value="1"/>
</dbReference>
<keyword evidence="5 15" id="KW-0602">Photosynthesis</keyword>
<dbReference type="EMBL" id="JBAFSM010000016">
    <property type="protein sequence ID" value="MEG3437483.1"/>
    <property type="molecule type" value="Genomic_DNA"/>
</dbReference>
<accession>A0AAW9QVI7</accession>
<proteinExistence type="inferred from homology"/>
<gene>
    <name evidence="16" type="ORF">V0288_10165</name>
</gene>
<evidence type="ECO:0000256" key="2">
    <source>
        <dbReference type="ARBA" id="ARBA00008182"/>
    </source>
</evidence>
<feature type="binding site" evidence="13">
    <location>
        <position position="40"/>
    </location>
    <ligand>
        <name>(2R,3E)-phycocyanobilin</name>
        <dbReference type="ChEBI" id="CHEBI:85275"/>
        <label>1</label>
    </ligand>
</feature>
<sequence length="173" mass="18294">MVLDAFAKVVAQADTRGEYLSDNQVDALIAFVKDGNKRVDVVNRLSSNASAIVTDAARRLFAEQPQLVAPGGNAYTNRRAAACLRDLEIILRYVTYATFTGDPSVLDDRALNGLRETYVALGVPGASVARGINKLKEASIAIAGDPNGITRGDCSSILAEVASYFDRAAAAVS</sequence>
<comment type="caution">
    <text evidence="16">The sequence shown here is derived from an EMBL/GenBank/DDBJ whole genome shotgun (WGS) entry which is preliminary data.</text>
</comment>
<keyword evidence="10 15" id="KW-0793">Thylakoid</keyword>
<dbReference type="GO" id="GO:0030089">
    <property type="term" value="C:phycobilisome"/>
    <property type="evidence" value="ECO:0007669"/>
    <property type="project" value="UniProtKB-KW"/>
</dbReference>
<protein>
    <submittedName>
        <fullName evidence="16">Phycocyanin subunit beta</fullName>
    </submittedName>
</protein>
<evidence type="ECO:0000313" key="16">
    <source>
        <dbReference type="EMBL" id="MEG3437483.1"/>
    </source>
</evidence>
<dbReference type="NCBIfam" id="TIGR01339">
    <property type="entry name" value="phycocy_beta"/>
    <property type="match status" value="1"/>
</dbReference>
<evidence type="ECO:0000256" key="7">
    <source>
        <dbReference type="ARBA" id="ARBA00022738"/>
    </source>
</evidence>
<keyword evidence="8 15" id="KW-0249">Electron transport</keyword>
<reference evidence="16 17" key="1">
    <citation type="submission" date="2024-01" db="EMBL/GenBank/DDBJ databases">
        <title>Genomic insights into the taxonomy and metabolism of the cyanobacterium Pannus brasiliensis CCIBt3594.</title>
        <authorList>
            <person name="Machado M."/>
            <person name="Botero N.B."/>
            <person name="Andreote A.P.D."/>
            <person name="Feitosa A.M.T."/>
            <person name="Popin R."/>
            <person name="Sivonen K."/>
            <person name="Fiore M.F."/>
        </authorList>
    </citation>
    <scope>NUCLEOTIDE SEQUENCE [LARGE SCALE GENOMIC DNA]</scope>
    <source>
        <strain evidence="16 17">CCIBt3594</strain>
    </source>
</reference>
<keyword evidence="3 15" id="KW-0813">Transport</keyword>
<feature type="binding site" evidence="13">
    <location>
        <begin position="83"/>
        <end position="89"/>
    </location>
    <ligand>
        <name>(2R,3E)-phycocyanobilin</name>
        <dbReference type="ChEBI" id="CHEBI:85275"/>
        <label>1</label>
    </ligand>
</feature>
<dbReference type="PANTHER" id="PTHR34011">
    <property type="entry name" value="PHYCOBILISOME 32.1 KDA LINKER POLYPEPTIDE, PHYCOCYANIN-ASSOCIATED, ROD 2-RELATED"/>
    <property type="match status" value="1"/>
</dbReference>
<dbReference type="GO" id="GO:0031676">
    <property type="term" value="C:plasma membrane-derived thylakoid membrane"/>
    <property type="evidence" value="ECO:0007669"/>
    <property type="project" value="UniProtKB-SubCell"/>
</dbReference>
<feature type="binding site" evidence="13">
    <location>
        <position position="78"/>
    </location>
    <ligand>
        <name>(2R,3E)-phycocyanobilin</name>
        <dbReference type="ChEBI" id="CHEBI:85275"/>
        <label>1</label>
    </ligand>
</feature>
<feature type="modified residue" description="N4-methylasparagine" evidence="14">
    <location>
        <position position="73"/>
    </location>
</feature>
<organism evidence="16 17">
    <name type="scientific">Pannus brasiliensis CCIBt3594</name>
    <dbReference type="NCBI Taxonomy" id="1427578"/>
    <lineage>
        <taxon>Bacteria</taxon>
        <taxon>Bacillati</taxon>
        <taxon>Cyanobacteriota</taxon>
        <taxon>Cyanophyceae</taxon>
        <taxon>Oscillatoriophycideae</taxon>
        <taxon>Chroococcales</taxon>
        <taxon>Microcystaceae</taxon>
        <taxon>Pannus</taxon>
    </lineage>
</organism>
<name>A0AAW9QVI7_9CHRO</name>
<evidence type="ECO:0000256" key="8">
    <source>
        <dbReference type="ARBA" id="ARBA00022982"/>
    </source>
</evidence>
<dbReference type="Gene3D" id="1.10.490.20">
    <property type="entry name" value="Phycocyanins"/>
    <property type="match status" value="1"/>
</dbReference>
<dbReference type="SUPFAM" id="SSF46458">
    <property type="entry name" value="Globin-like"/>
    <property type="match status" value="1"/>
</dbReference>
<keyword evidence="4" id="KW-0488">Methylation</keyword>
<feature type="binding site" evidence="13">
    <location>
        <position position="36"/>
    </location>
    <ligand>
        <name>(2R,3E)-phycocyanobilin</name>
        <dbReference type="ChEBI" id="CHEBI:85275"/>
        <label>1</label>
    </ligand>
</feature>
<evidence type="ECO:0000256" key="5">
    <source>
        <dbReference type="ARBA" id="ARBA00022531"/>
    </source>
</evidence>
<dbReference type="InterPro" id="IPR038719">
    <property type="entry name" value="Phycobilisome_asu/bsu_sf"/>
</dbReference>
<keyword evidence="11 15" id="KW-0472">Membrane</keyword>
<evidence type="ECO:0000256" key="1">
    <source>
        <dbReference type="ARBA" id="ARBA00004445"/>
    </source>
</evidence>
<comment type="subcellular location">
    <subcellularLocation>
        <location evidence="1 15">Cellular thylakoid membrane</location>
        <topology evidence="1 15">Peripheral membrane protein</topology>
        <orientation evidence="1 15">Cytoplasmic side</orientation>
    </subcellularLocation>
</comment>
<evidence type="ECO:0000256" key="14">
    <source>
        <dbReference type="PIRSR" id="PIRSR000081-2"/>
    </source>
</evidence>
<dbReference type="Proteomes" id="UP001328733">
    <property type="component" value="Unassembled WGS sequence"/>
</dbReference>
<keyword evidence="12 15" id="KW-0089">Bile pigment</keyword>
<evidence type="ECO:0000256" key="10">
    <source>
        <dbReference type="ARBA" id="ARBA00023078"/>
    </source>
</evidence>
<keyword evidence="6" id="KW-0042">Antenna complex</keyword>
<evidence type="ECO:0000256" key="11">
    <source>
        <dbReference type="ARBA" id="ARBA00023136"/>
    </source>
</evidence>
<evidence type="ECO:0000256" key="6">
    <source>
        <dbReference type="ARBA" id="ARBA00022549"/>
    </source>
</evidence>
<evidence type="ECO:0000256" key="13">
    <source>
        <dbReference type="PIRSR" id="PIRSR000081-1"/>
    </source>
</evidence>
<keyword evidence="9 15" id="KW-0157">Chromophore</keyword>
<evidence type="ECO:0000256" key="4">
    <source>
        <dbReference type="ARBA" id="ARBA00022481"/>
    </source>
</evidence>
<comment type="similarity">
    <text evidence="2 15">Belongs to the phycobiliprotein family.</text>
</comment>
<dbReference type="AlphaFoldDB" id="A0AAW9QVI7"/>
<keyword evidence="7 15" id="KW-0605">Phycobilisome</keyword>
<keyword evidence="17" id="KW-1185">Reference proteome</keyword>
<evidence type="ECO:0000256" key="12">
    <source>
        <dbReference type="ARBA" id="ARBA00023307"/>
    </source>
</evidence>